<protein>
    <submittedName>
        <fullName evidence="1">Helix-turn-helix domain-containing protein</fullName>
    </submittedName>
</protein>
<dbReference type="InterPro" id="IPR036388">
    <property type="entry name" value="WH-like_DNA-bd_sf"/>
</dbReference>
<accession>A0AAW9J929</accession>
<dbReference type="Gene3D" id="1.10.10.10">
    <property type="entry name" value="Winged helix-like DNA-binding domain superfamily/Winged helix DNA-binding domain"/>
    <property type="match status" value="1"/>
</dbReference>
<evidence type="ECO:0000313" key="1">
    <source>
        <dbReference type="EMBL" id="MDZ5475068.1"/>
    </source>
</evidence>
<gene>
    <name evidence="1" type="ORF">U2F49_01910</name>
</gene>
<dbReference type="EMBL" id="JAXOTW010000001">
    <property type="protein sequence ID" value="MDZ5475068.1"/>
    <property type="molecule type" value="Genomic_DNA"/>
</dbReference>
<comment type="caution">
    <text evidence="1">The sequence shown here is derived from an EMBL/GenBank/DDBJ whole genome shotgun (WGS) entry which is preliminary data.</text>
</comment>
<reference evidence="1" key="1">
    <citation type="submission" date="2023-12" db="EMBL/GenBank/DDBJ databases">
        <title>Genome sequence of Bacillus thuringiensis strain SS10.</title>
        <authorList>
            <person name="Rouis S."/>
        </authorList>
    </citation>
    <scope>NUCLEOTIDE SEQUENCE</scope>
    <source>
        <strain evidence="1">SS10</strain>
    </source>
</reference>
<sequence>MKKKQAITILASIETYENLVPFQNLKELNDTVRAYKDQFADQLNKNQLAVLNHLHTHSCKYFGVSFKSKKKIAEVLHISRRTVIRACQHLELLGIIKQLEMKRKSDMRQTSNIIVIQPIITKEEFVTEAPTKTVEICHTKKTTTKTLKQKIKDINRRKEEVSQSFQHDLDFIDYRVPQSMRMELQTAFSSNVINESFKNARNIARKAAKKFNLLADTDVFHNILANASSVLYFKTHKYEHSGKSMKNPIGYFTRTFKRMVYNYIDSFREIHNLANRKPSACTSNGIFYNWLEVDGSKIPSTKTIDNSFTPGVYYKISKEEADEIGLY</sequence>
<dbReference type="RefSeq" id="WP_322471147.1">
    <property type="nucleotide sequence ID" value="NZ_JAXOTW010000001.1"/>
</dbReference>
<proteinExistence type="predicted"/>
<dbReference type="Proteomes" id="UP001292252">
    <property type="component" value="Unassembled WGS sequence"/>
</dbReference>
<dbReference type="Pfam" id="PF13730">
    <property type="entry name" value="HTH_36"/>
    <property type="match status" value="1"/>
</dbReference>
<evidence type="ECO:0000313" key="2">
    <source>
        <dbReference type="Proteomes" id="UP001292252"/>
    </source>
</evidence>
<name>A0AAW9J929_BACTU</name>
<dbReference type="AlphaFoldDB" id="A0AAW9J929"/>
<organism evidence="1 2">
    <name type="scientific">Bacillus thuringiensis</name>
    <dbReference type="NCBI Taxonomy" id="1428"/>
    <lineage>
        <taxon>Bacteria</taxon>
        <taxon>Bacillati</taxon>
        <taxon>Bacillota</taxon>
        <taxon>Bacilli</taxon>
        <taxon>Bacillales</taxon>
        <taxon>Bacillaceae</taxon>
        <taxon>Bacillus</taxon>
        <taxon>Bacillus cereus group</taxon>
    </lineage>
</organism>